<dbReference type="PANTHER" id="PTHR10196">
    <property type="entry name" value="SUGAR KINASE"/>
    <property type="match status" value="1"/>
</dbReference>
<protein>
    <submittedName>
        <fullName evidence="4">Glycerol kinase</fullName>
        <ecNumber evidence="4">2.7.1.30</ecNumber>
    </submittedName>
</protein>
<accession>A0A9X1VD11</accession>
<proteinExistence type="inferred from homology"/>
<dbReference type="SUPFAM" id="SSF53067">
    <property type="entry name" value="Actin-like ATPase domain"/>
    <property type="match status" value="2"/>
</dbReference>
<dbReference type="InterPro" id="IPR043129">
    <property type="entry name" value="ATPase_NBD"/>
</dbReference>
<comment type="similarity">
    <text evidence="1">Belongs to the FGGY kinase family.</text>
</comment>
<dbReference type="GO" id="GO:0004370">
    <property type="term" value="F:glycerol kinase activity"/>
    <property type="evidence" value="ECO:0007669"/>
    <property type="project" value="UniProtKB-EC"/>
</dbReference>
<dbReference type="Proteomes" id="UP001139263">
    <property type="component" value="Unassembled WGS sequence"/>
</dbReference>
<evidence type="ECO:0000313" key="5">
    <source>
        <dbReference type="Proteomes" id="UP001139263"/>
    </source>
</evidence>
<evidence type="ECO:0000256" key="1">
    <source>
        <dbReference type="ARBA" id="ARBA00009156"/>
    </source>
</evidence>
<dbReference type="GO" id="GO:0005829">
    <property type="term" value="C:cytosol"/>
    <property type="evidence" value="ECO:0007669"/>
    <property type="project" value="TreeGrafter"/>
</dbReference>
<sequence length="444" mass="48486">MDSIEYVLSIIYRGSSATVTVCDGDGCTVATATRTFSLDEDKEVLVDPDELLSSVILLLDSTLRKAHVSADQLSGMGISAPENAIVLWELNSGSPLGPIKFMHLDPLNFANRSLFLEGIESELNRDHTHQIKEGTIFIGGIESWLIWNLSQSKHCVMATSHSLVALRAEKSLQSFIFPQPVSCAEQVGHVASPYLSGFPVAITCVTSTSVSAFFGAGLMDQHDAFISYDREGLVVALGAFSHRMDTVETLSRSVEKFRLHAPLLTPIEWILSANFQAPQLILEWLLGSPFTLPKNKNLLEGLIEAHLNNESIVISSSQRSPHHAMIDGISLSTTSEEIYAAALRAMAMAVTTALLDMERLTGQHIYQLYTDTYGFGIPGLFSLQATYANLPVCVRSCDAVSLGTSFLTGLGAKCWNRDKIFEWLSKNVTTEIYDAPVSLESSDC</sequence>
<reference evidence="4" key="1">
    <citation type="submission" date="2022-03" db="EMBL/GenBank/DDBJ databases">
        <title>Draft Genome Sequence of Firmicute Strain S0AB, a Heterotrophic Iron/Sulfur-Oxidizing Extreme Acidophile.</title>
        <authorList>
            <person name="Vergara E."/>
            <person name="Pakostova E."/>
            <person name="Johnson D.B."/>
            <person name="Holmes D.S."/>
        </authorList>
    </citation>
    <scope>NUCLEOTIDE SEQUENCE</scope>
    <source>
        <strain evidence="4">S0AB</strain>
    </source>
</reference>
<keyword evidence="2 4" id="KW-0808">Transferase</keyword>
<name>A0A9X1VD11_9BACL</name>
<keyword evidence="3 4" id="KW-0418">Kinase</keyword>
<evidence type="ECO:0000313" key="4">
    <source>
        <dbReference type="EMBL" id="MCI0183898.1"/>
    </source>
</evidence>
<organism evidence="4 5">
    <name type="scientific">Sulfoacidibacillus ferrooxidans</name>
    <dbReference type="NCBI Taxonomy" id="2005001"/>
    <lineage>
        <taxon>Bacteria</taxon>
        <taxon>Bacillati</taxon>
        <taxon>Bacillota</taxon>
        <taxon>Bacilli</taxon>
        <taxon>Bacillales</taxon>
        <taxon>Alicyclobacillaceae</taxon>
        <taxon>Sulfoacidibacillus</taxon>
    </lineage>
</organism>
<evidence type="ECO:0000256" key="3">
    <source>
        <dbReference type="ARBA" id="ARBA00022777"/>
    </source>
</evidence>
<evidence type="ECO:0000256" key="2">
    <source>
        <dbReference type="ARBA" id="ARBA00022679"/>
    </source>
</evidence>
<comment type="caution">
    <text evidence="4">The sequence shown here is derived from an EMBL/GenBank/DDBJ whole genome shotgun (WGS) entry which is preliminary data.</text>
</comment>
<keyword evidence="5" id="KW-1185">Reference proteome</keyword>
<dbReference type="PANTHER" id="PTHR10196:SF69">
    <property type="entry name" value="GLYCEROL KINASE"/>
    <property type="match status" value="1"/>
</dbReference>
<gene>
    <name evidence="4" type="primary">glpK_1</name>
    <name evidence="4" type="ORF">MM817_02190</name>
</gene>
<dbReference type="RefSeq" id="WP_241714830.1">
    <property type="nucleotide sequence ID" value="NZ_JALBUF010000007.1"/>
</dbReference>
<dbReference type="AlphaFoldDB" id="A0A9X1VD11"/>
<dbReference type="EC" id="2.7.1.30" evidence="4"/>
<dbReference type="Gene3D" id="3.30.420.40">
    <property type="match status" value="2"/>
</dbReference>
<dbReference type="EMBL" id="JALBUF010000007">
    <property type="protein sequence ID" value="MCI0183898.1"/>
    <property type="molecule type" value="Genomic_DNA"/>
</dbReference>
<dbReference type="GO" id="GO:0006071">
    <property type="term" value="P:glycerol metabolic process"/>
    <property type="evidence" value="ECO:0007669"/>
    <property type="project" value="TreeGrafter"/>
</dbReference>